<organism evidence="2 3">
    <name type="scientific">Prunus armeniaca</name>
    <name type="common">Apricot</name>
    <name type="synonym">Armeniaca vulgaris</name>
    <dbReference type="NCBI Taxonomy" id="36596"/>
    <lineage>
        <taxon>Eukaryota</taxon>
        <taxon>Viridiplantae</taxon>
        <taxon>Streptophyta</taxon>
        <taxon>Embryophyta</taxon>
        <taxon>Tracheophyta</taxon>
        <taxon>Spermatophyta</taxon>
        <taxon>Magnoliopsida</taxon>
        <taxon>eudicotyledons</taxon>
        <taxon>Gunneridae</taxon>
        <taxon>Pentapetalae</taxon>
        <taxon>rosids</taxon>
        <taxon>fabids</taxon>
        <taxon>Rosales</taxon>
        <taxon>Rosaceae</taxon>
        <taxon>Amygdaloideae</taxon>
        <taxon>Amygdaleae</taxon>
        <taxon>Prunus</taxon>
    </lineage>
</organism>
<sequence>MLVSTSQGMCNLSTLEIMSDPEFFEPKTDCSGFNMGYWRLQNISFIHQLKDVTIEELSIGSNGIRIEKEEDNHNLNSSPDEGSSRVVNPNFQRAQSDQLSSLYCSSQK</sequence>
<dbReference type="AlphaFoldDB" id="A0A6J5VS50"/>
<evidence type="ECO:0000313" key="2">
    <source>
        <dbReference type="EMBL" id="CAB4288728.1"/>
    </source>
</evidence>
<feature type="compositionally biased region" description="Polar residues" evidence="1">
    <location>
        <begin position="74"/>
        <end position="108"/>
    </location>
</feature>
<evidence type="ECO:0000313" key="3">
    <source>
        <dbReference type="Proteomes" id="UP000507222"/>
    </source>
</evidence>
<dbReference type="EMBL" id="CAEKDK010000007">
    <property type="protein sequence ID" value="CAB4288728.1"/>
    <property type="molecule type" value="Genomic_DNA"/>
</dbReference>
<proteinExistence type="predicted"/>
<evidence type="ECO:0000256" key="1">
    <source>
        <dbReference type="SAM" id="MobiDB-lite"/>
    </source>
</evidence>
<reference evidence="2 3" key="1">
    <citation type="submission" date="2020-05" db="EMBL/GenBank/DDBJ databases">
        <authorList>
            <person name="Campoy J."/>
            <person name="Schneeberger K."/>
            <person name="Spophaly S."/>
        </authorList>
    </citation>
    <scope>NUCLEOTIDE SEQUENCE [LARGE SCALE GENOMIC DNA]</scope>
    <source>
        <strain evidence="2">PruArmRojPasFocal</strain>
    </source>
</reference>
<name>A0A6J5VS50_PRUAR</name>
<feature type="region of interest" description="Disordered" evidence="1">
    <location>
        <begin position="68"/>
        <end position="108"/>
    </location>
</feature>
<protein>
    <submittedName>
        <fullName evidence="2">Uncharacterized protein</fullName>
    </submittedName>
</protein>
<dbReference type="Proteomes" id="UP000507222">
    <property type="component" value="Unassembled WGS sequence"/>
</dbReference>
<accession>A0A6J5VS50</accession>
<gene>
    <name evidence="2" type="ORF">CURHAP_LOCUS46945</name>
</gene>